<dbReference type="Pfam" id="PF13426">
    <property type="entry name" value="PAS_9"/>
    <property type="match status" value="2"/>
</dbReference>
<dbReference type="OrthoDB" id="432483at2759"/>
<dbReference type="GeneID" id="19011210"/>
<dbReference type="AlphaFoldDB" id="K8FD90"/>
<comment type="catalytic activity">
    <reaction evidence="12">
        <text>L-seryl-[protein] + ATP = O-phospho-L-seryl-[protein] + ADP + H(+)</text>
        <dbReference type="Rhea" id="RHEA:17989"/>
        <dbReference type="Rhea" id="RHEA-COMP:9863"/>
        <dbReference type="Rhea" id="RHEA-COMP:11604"/>
        <dbReference type="ChEBI" id="CHEBI:15378"/>
        <dbReference type="ChEBI" id="CHEBI:29999"/>
        <dbReference type="ChEBI" id="CHEBI:30616"/>
        <dbReference type="ChEBI" id="CHEBI:83421"/>
        <dbReference type="ChEBI" id="CHEBI:456216"/>
        <dbReference type="EC" id="2.7.11.1"/>
    </reaction>
</comment>
<dbReference type="PROSITE" id="PS00108">
    <property type="entry name" value="PROTEIN_KINASE_ST"/>
    <property type="match status" value="1"/>
</dbReference>
<keyword evidence="9" id="KW-0418">Kinase</keyword>
<dbReference type="SUPFAM" id="SSF56112">
    <property type="entry name" value="Protein kinase-like (PK-like)"/>
    <property type="match status" value="1"/>
</dbReference>
<evidence type="ECO:0000256" key="11">
    <source>
        <dbReference type="ARBA" id="ARBA00047899"/>
    </source>
</evidence>
<dbReference type="EMBL" id="FO082263">
    <property type="protein sequence ID" value="CCO20248.1"/>
    <property type="molecule type" value="Genomic_DNA"/>
</dbReference>
<keyword evidence="10" id="KW-0067">ATP-binding</keyword>
<dbReference type="SMART" id="SM00086">
    <property type="entry name" value="PAC"/>
    <property type="match status" value="2"/>
</dbReference>
<dbReference type="eggNOG" id="ENOG502QPPH">
    <property type="taxonomic scope" value="Eukaryota"/>
</dbReference>
<dbReference type="InterPro" id="IPR000719">
    <property type="entry name" value="Prot_kinase_dom"/>
</dbReference>
<feature type="region of interest" description="Disordered" evidence="13">
    <location>
        <begin position="675"/>
        <end position="730"/>
    </location>
</feature>
<dbReference type="PANTHER" id="PTHR45637">
    <property type="entry name" value="FLIPPASE KINASE 1-RELATED"/>
    <property type="match status" value="1"/>
</dbReference>
<dbReference type="Gene3D" id="1.10.510.10">
    <property type="entry name" value="Transferase(Phosphotransferase) domain 1"/>
    <property type="match status" value="2"/>
</dbReference>
<evidence type="ECO:0000313" key="17">
    <source>
        <dbReference type="EMBL" id="CCO20248.1"/>
    </source>
</evidence>
<keyword evidence="18" id="KW-1185">Reference proteome</keyword>
<evidence type="ECO:0000313" key="18">
    <source>
        <dbReference type="Proteomes" id="UP000198341"/>
    </source>
</evidence>
<dbReference type="InterPro" id="IPR035965">
    <property type="entry name" value="PAS-like_dom_sf"/>
</dbReference>
<gene>
    <name evidence="17" type="ordered locus">Bathy16g02310</name>
</gene>
<comment type="similarity">
    <text evidence="2">Belongs to the protein kinase superfamily. AGC Ser/Thr protein kinase family.</text>
</comment>
<dbReference type="Gene3D" id="3.30.200.20">
    <property type="entry name" value="Phosphorylase Kinase, domain 1"/>
    <property type="match status" value="1"/>
</dbReference>
<dbReference type="PROSITE" id="PS50011">
    <property type="entry name" value="PROTEIN_KINASE_DOM"/>
    <property type="match status" value="1"/>
</dbReference>
<dbReference type="STRING" id="41875.K8FD90"/>
<dbReference type="GO" id="GO:0005524">
    <property type="term" value="F:ATP binding"/>
    <property type="evidence" value="ECO:0007669"/>
    <property type="project" value="UniProtKB-KW"/>
</dbReference>
<evidence type="ECO:0000256" key="13">
    <source>
        <dbReference type="SAM" id="MobiDB-lite"/>
    </source>
</evidence>
<feature type="compositionally biased region" description="Low complexity" evidence="13">
    <location>
        <begin position="715"/>
        <end position="728"/>
    </location>
</feature>
<keyword evidence="7" id="KW-0808">Transferase</keyword>
<feature type="compositionally biased region" description="Basic and acidic residues" evidence="13">
    <location>
        <begin position="872"/>
        <end position="882"/>
    </location>
</feature>
<dbReference type="FunFam" id="1.10.510.10:FF:000294">
    <property type="entry name" value="Serine/threonine-protein kinase OXI1"/>
    <property type="match status" value="1"/>
</dbReference>
<evidence type="ECO:0000256" key="8">
    <source>
        <dbReference type="ARBA" id="ARBA00022741"/>
    </source>
</evidence>
<feature type="domain" description="Protein kinase" evidence="14">
    <location>
        <begin position="469"/>
        <end position="846"/>
    </location>
</feature>
<proteinExistence type="inferred from homology"/>
<dbReference type="InterPro" id="IPR011009">
    <property type="entry name" value="Kinase-like_dom_sf"/>
</dbReference>
<evidence type="ECO:0000256" key="4">
    <source>
        <dbReference type="ARBA" id="ARBA00022527"/>
    </source>
</evidence>
<evidence type="ECO:0000256" key="5">
    <source>
        <dbReference type="ARBA" id="ARBA00022543"/>
    </source>
</evidence>
<evidence type="ECO:0000256" key="12">
    <source>
        <dbReference type="ARBA" id="ARBA00048679"/>
    </source>
</evidence>
<keyword evidence="6" id="KW-0716">Sensory transduction</keyword>
<dbReference type="SMART" id="SM00091">
    <property type="entry name" value="PAS"/>
    <property type="match status" value="2"/>
</dbReference>
<dbReference type="GO" id="GO:0009882">
    <property type="term" value="F:blue light photoreceptor activity"/>
    <property type="evidence" value="ECO:0007669"/>
    <property type="project" value="UniProtKB-ARBA"/>
</dbReference>
<evidence type="ECO:0000256" key="3">
    <source>
        <dbReference type="ARBA" id="ARBA00012513"/>
    </source>
</evidence>
<dbReference type="InterPro" id="IPR008271">
    <property type="entry name" value="Ser/Thr_kinase_AS"/>
</dbReference>
<keyword evidence="5" id="KW-0600">Photoreceptor protein</keyword>
<keyword evidence="5" id="KW-0157">Chromophore</keyword>
<dbReference type="InterPro" id="IPR000700">
    <property type="entry name" value="PAS-assoc_C"/>
</dbReference>
<protein>
    <recommendedName>
        <fullName evidence="3">non-specific serine/threonine protein kinase</fullName>
        <ecNumber evidence="3">2.7.11.1</ecNumber>
    </recommendedName>
</protein>
<dbReference type="EC" id="2.7.11.1" evidence="3"/>
<organism evidence="17 18">
    <name type="scientific">Bathycoccus prasinos</name>
    <dbReference type="NCBI Taxonomy" id="41875"/>
    <lineage>
        <taxon>Eukaryota</taxon>
        <taxon>Viridiplantae</taxon>
        <taxon>Chlorophyta</taxon>
        <taxon>Mamiellophyceae</taxon>
        <taxon>Mamiellales</taxon>
        <taxon>Bathycoccaceae</taxon>
        <taxon>Bathycoccus</taxon>
    </lineage>
</organism>
<dbReference type="Proteomes" id="UP000198341">
    <property type="component" value="Chromosome 16"/>
</dbReference>
<reference evidence="17 18" key="1">
    <citation type="submission" date="2011-10" db="EMBL/GenBank/DDBJ databases">
        <authorList>
            <person name="Genoscope - CEA"/>
        </authorList>
    </citation>
    <scope>NUCLEOTIDE SEQUENCE [LARGE SCALE GENOMIC DNA]</scope>
    <source>
        <strain evidence="17 18">RCC 1105</strain>
    </source>
</reference>
<dbReference type="KEGG" id="bpg:Bathy16g02310"/>
<comment type="catalytic activity">
    <reaction evidence="11">
        <text>L-threonyl-[protein] + ATP = O-phospho-L-threonyl-[protein] + ADP + H(+)</text>
        <dbReference type="Rhea" id="RHEA:46608"/>
        <dbReference type="Rhea" id="RHEA-COMP:11060"/>
        <dbReference type="Rhea" id="RHEA-COMP:11605"/>
        <dbReference type="ChEBI" id="CHEBI:15378"/>
        <dbReference type="ChEBI" id="CHEBI:30013"/>
        <dbReference type="ChEBI" id="CHEBI:30616"/>
        <dbReference type="ChEBI" id="CHEBI:61977"/>
        <dbReference type="ChEBI" id="CHEBI:456216"/>
        <dbReference type="EC" id="2.7.11.1"/>
    </reaction>
</comment>
<dbReference type="GO" id="GO:0004674">
    <property type="term" value="F:protein serine/threonine kinase activity"/>
    <property type="evidence" value="ECO:0007669"/>
    <property type="project" value="UniProtKB-KW"/>
</dbReference>
<dbReference type="Pfam" id="PF00069">
    <property type="entry name" value="Pkinase"/>
    <property type="match status" value="2"/>
</dbReference>
<dbReference type="CDD" id="cd00130">
    <property type="entry name" value="PAS"/>
    <property type="match status" value="2"/>
</dbReference>
<dbReference type="PROSITE" id="PS50113">
    <property type="entry name" value="PAC"/>
    <property type="match status" value="2"/>
</dbReference>
<keyword evidence="5" id="KW-0675">Receptor</keyword>
<dbReference type="Gene3D" id="3.30.450.20">
    <property type="entry name" value="PAS domain"/>
    <property type="match status" value="2"/>
</dbReference>
<keyword evidence="4" id="KW-0723">Serine/threonine-protein kinase</keyword>
<keyword evidence="8" id="KW-0547">Nucleotide-binding</keyword>
<comment type="cofactor">
    <cofactor evidence="1">
        <name>FMN</name>
        <dbReference type="ChEBI" id="CHEBI:58210"/>
    </cofactor>
</comment>
<dbReference type="InterPro" id="IPR000014">
    <property type="entry name" value="PAS"/>
</dbReference>
<evidence type="ECO:0000256" key="6">
    <source>
        <dbReference type="ARBA" id="ARBA00022606"/>
    </source>
</evidence>
<evidence type="ECO:0000256" key="7">
    <source>
        <dbReference type="ARBA" id="ARBA00022679"/>
    </source>
</evidence>
<dbReference type="NCBIfam" id="TIGR00229">
    <property type="entry name" value="sensory_box"/>
    <property type="match status" value="2"/>
</dbReference>
<sequence length="888" mass="98177">MVKVTKATSNPDHYSSITSYINEPLEKITPPERPRTSKDEMYKVPGFKSKDGSVSTGGVASIHVKQNVAQALATLRHTFTVCDATAPDCPIVYASDSFLQMTGYPSEEIIHHNCRFLQGKDTDPESVKKLRDAVKAGERVSVRLLNYRKDGTPFWNYLTIAPVKLADGTVVKYIGVQVDVTDKTEGNVAPSVLKDNDGFPLLVRYDARLAAQNLGAFTEVEEAVLSATGLKSSKSFDDDQQALTSRSGMDMASTLERIQESFVITDPSLPDHPIVFASDGFLSFTGYTREEILGRNCRFLQGKDTDQNSVKAIRDAIDAGSEVTVRLLNYTKNGRPFWNMFTLAPVRDDEGKVRFFAGVQVDVTVYDDDGTERTVASFDKTETAEREQEEYSKKAASNIATATNNDAADKLPWEGLLGSLNGPKPHRMGECEREWKALIAVVNSAASAGRAKANASAAETGRQLTLADFKPVQRIGQGDVGSVHLVTLKKGNDTTQQETNSKTKENTSTKTITNELSIDGEEKPLKFAMKVLTKQEMIERNKLHRLRTESTILQMCDHPYLATLFTAFHSETHVYFLMDYCEGGELYEYVQSQPGRRLPEKHAKFYSAEVLLALQYLHLLGFVYRDLKPENVLLRSNGHCVITDFDLSFVASSRPHMVMKDEMPKWRPIDQALVTEKKKQSSSNPDGGKNSSSPSSAAETAAAAAAKETKKNNNKKSASLSKPPKFKSGTQNPVLIAEPFAFTNSFVGTEEYLSPEVLSGAGHSAPVDWWELGIFIYELVYGTTPFKANRREQTFENIMNKQLAFPERPEVSQSLKDIVTKLLERDPTRRLGTFGGGETIKCHDFFGDINWALIRWETPPYVPADAAMAAAKGDEGQGEEKASSSSAK</sequence>
<feature type="domain" description="PAS" evidence="15">
    <location>
        <begin position="247"/>
        <end position="320"/>
    </location>
</feature>
<feature type="region of interest" description="Disordered" evidence="13">
    <location>
        <begin position="868"/>
        <end position="888"/>
    </location>
</feature>
<evidence type="ECO:0000256" key="1">
    <source>
        <dbReference type="ARBA" id="ARBA00001917"/>
    </source>
</evidence>
<dbReference type="InterPro" id="IPR001610">
    <property type="entry name" value="PAC"/>
</dbReference>
<evidence type="ECO:0000259" key="16">
    <source>
        <dbReference type="PROSITE" id="PS50113"/>
    </source>
</evidence>
<dbReference type="RefSeq" id="XP_007508631.1">
    <property type="nucleotide sequence ID" value="XM_007508569.1"/>
</dbReference>
<evidence type="ECO:0000259" key="15">
    <source>
        <dbReference type="PROSITE" id="PS50112"/>
    </source>
</evidence>
<accession>K8FD90</accession>
<feature type="domain" description="PAS" evidence="15">
    <location>
        <begin position="64"/>
        <end position="137"/>
    </location>
</feature>
<dbReference type="SMART" id="SM00220">
    <property type="entry name" value="S_TKc"/>
    <property type="match status" value="1"/>
</dbReference>
<feature type="domain" description="PAC" evidence="16">
    <location>
        <begin position="321"/>
        <end position="375"/>
    </location>
</feature>
<name>K8FD90_9CHLO</name>
<evidence type="ECO:0000259" key="14">
    <source>
        <dbReference type="PROSITE" id="PS50011"/>
    </source>
</evidence>
<dbReference type="PROSITE" id="PS50112">
    <property type="entry name" value="PAS"/>
    <property type="match status" value="2"/>
</dbReference>
<evidence type="ECO:0000256" key="2">
    <source>
        <dbReference type="ARBA" id="ARBA00009903"/>
    </source>
</evidence>
<evidence type="ECO:0000256" key="9">
    <source>
        <dbReference type="ARBA" id="ARBA00022777"/>
    </source>
</evidence>
<dbReference type="SUPFAM" id="SSF55785">
    <property type="entry name" value="PYP-like sensor domain (PAS domain)"/>
    <property type="match status" value="2"/>
</dbReference>
<evidence type="ECO:0000256" key="10">
    <source>
        <dbReference type="ARBA" id="ARBA00022840"/>
    </source>
</evidence>
<feature type="domain" description="PAC" evidence="16">
    <location>
        <begin position="138"/>
        <end position="192"/>
    </location>
</feature>
<feature type="compositionally biased region" description="Low complexity" evidence="13">
    <location>
        <begin position="681"/>
        <end position="706"/>
    </location>
</feature>